<dbReference type="PANTHER" id="PTHR43582:SF2">
    <property type="entry name" value="LINEARMYCIN RESISTANCE ATP-BINDING PROTEIN LNRL"/>
    <property type="match status" value="1"/>
</dbReference>
<dbReference type="PROSITE" id="PS50893">
    <property type="entry name" value="ABC_TRANSPORTER_2"/>
    <property type="match status" value="1"/>
</dbReference>
<sequence>MSDDSLVATDLVKRYGSVAALDGFHLTVAPGEIVGLVGANGSGKTTFVEVVTGLTRADQGEVRVLGIDIRRKAREVRRHIGFTPQDISLYYSATPRENLRLFGGLVGLRRAALASAMAEAIAEMQLDAVLDRPVGLLSGGQQRRVQVASAMLGAPALMLLDEPTAGADPPTRQSLLAAVRKRAEAGAAIVYTTHYLPELSDLDATLAVIRDGRVVARGDQATLLSGLVGEVRVRLADAVPDRLRDRGEVVDGELRIPSADPAQTLAELLADGHVPASVDLRKPSLDDLYRALEVTTP</sequence>
<dbReference type="Pfam" id="PF00005">
    <property type="entry name" value="ABC_tran"/>
    <property type="match status" value="1"/>
</dbReference>
<feature type="domain" description="ABC transporter" evidence="3">
    <location>
        <begin position="6"/>
        <end position="236"/>
    </location>
</feature>
<evidence type="ECO:0000313" key="5">
    <source>
        <dbReference type="Proteomes" id="UP000638560"/>
    </source>
</evidence>
<dbReference type="InterPro" id="IPR027417">
    <property type="entry name" value="P-loop_NTPase"/>
</dbReference>
<dbReference type="InterPro" id="IPR003439">
    <property type="entry name" value="ABC_transporter-like_ATP-bd"/>
</dbReference>
<dbReference type="PANTHER" id="PTHR43582">
    <property type="entry name" value="LINEARMYCIN RESISTANCE ATP-BINDING PROTEIN LNRL"/>
    <property type="match status" value="1"/>
</dbReference>
<organism evidence="4 5">
    <name type="scientific">Plantactinospora alkalitolerans</name>
    <dbReference type="NCBI Taxonomy" id="2789879"/>
    <lineage>
        <taxon>Bacteria</taxon>
        <taxon>Bacillati</taxon>
        <taxon>Actinomycetota</taxon>
        <taxon>Actinomycetes</taxon>
        <taxon>Micromonosporales</taxon>
        <taxon>Micromonosporaceae</taxon>
        <taxon>Plantactinospora</taxon>
    </lineage>
</organism>
<proteinExistence type="predicted"/>
<keyword evidence="2 4" id="KW-0067">ATP-binding</keyword>
<dbReference type="CDD" id="cd03230">
    <property type="entry name" value="ABC_DR_subfamily_A"/>
    <property type="match status" value="1"/>
</dbReference>
<gene>
    <name evidence="4" type="ORF">I0C86_28220</name>
</gene>
<dbReference type="RefSeq" id="WP_196204337.1">
    <property type="nucleotide sequence ID" value="NZ_JADPUN010000251.1"/>
</dbReference>
<evidence type="ECO:0000313" key="4">
    <source>
        <dbReference type="EMBL" id="MBF9132813.1"/>
    </source>
</evidence>
<dbReference type="Proteomes" id="UP000638560">
    <property type="component" value="Unassembled WGS sequence"/>
</dbReference>
<comment type="caution">
    <text evidence="4">The sequence shown here is derived from an EMBL/GenBank/DDBJ whole genome shotgun (WGS) entry which is preliminary data.</text>
</comment>
<keyword evidence="1" id="KW-0547">Nucleotide-binding</keyword>
<dbReference type="GO" id="GO:0005524">
    <property type="term" value="F:ATP binding"/>
    <property type="evidence" value="ECO:0007669"/>
    <property type="project" value="UniProtKB-KW"/>
</dbReference>
<dbReference type="SMART" id="SM00382">
    <property type="entry name" value="AAA"/>
    <property type="match status" value="1"/>
</dbReference>
<accession>A0ABS0H2X7</accession>
<evidence type="ECO:0000259" key="3">
    <source>
        <dbReference type="PROSITE" id="PS50893"/>
    </source>
</evidence>
<dbReference type="Gene3D" id="3.40.50.300">
    <property type="entry name" value="P-loop containing nucleotide triphosphate hydrolases"/>
    <property type="match status" value="1"/>
</dbReference>
<name>A0ABS0H2X7_9ACTN</name>
<dbReference type="EMBL" id="JADPUN010000251">
    <property type="protein sequence ID" value="MBF9132813.1"/>
    <property type="molecule type" value="Genomic_DNA"/>
</dbReference>
<dbReference type="InterPro" id="IPR017871">
    <property type="entry name" value="ABC_transporter-like_CS"/>
</dbReference>
<dbReference type="InterPro" id="IPR003593">
    <property type="entry name" value="AAA+_ATPase"/>
</dbReference>
<evidence type="ECO:0000256" key="1">
    <source>
        <dbReference type="ARBA" id="ARBA00022741"/>
    </source>
</evidence>
<evidence type="ECO:0000256" key="2">
    <source>
        <dbReference type="ARBA" id="ARBA00022840"/>
    </source>
</evidence>
<protein>
    <submittedName>
        <fullName evidence="4">ABC transporter ATP-binding protein</fullName>
    </submittedName>
</protein>
<dbReference type="SUPFAM" id="SSF52540">
    <property type="entry name" value="P-loop containing nucleoside triphosphate hydrolases"/>
    <property type="match status" value="1"/>
</dbReference>
<dbReference type="PROSITE" id="PS00211">
    <property type="entry name" value="ABC_TRANSPORTER_1"/>
    <property type="match status" value="1"/>
</dbReference>
<keyword evidence="5" id="KW-1185">Reference proteome</keyword>
<reference evidence="4 5" key="1">
    <citation type="submission" date="2020-11" db="EMBL/GenBank/DDBJ databases">
        <title>A novel isolate from a Black sea contaminated sediment with potential to produce alkanes: Plantactinospora alkalitolerans sp. nov.</title>
        <authorList>
            <person name="Carro L."/>
            <person name="Veyisoglu A."/>
            <person name="Guven K."/>
            <person name="Schumann P."/>
            <person name="Klenk H.-P."/>
            <person name="Sahin N."/>
        </authorList>
    </citation>
    <scope>NUCLEOTIDE SEQUENCE [LARGE SCALE GENOMIC DNA]</scope>
    <source>
        <strain evidence="4 5">S1510</strain>
    </source>
</reference>